<dbReference type="Pfam" id="PF01063">
    <property type="entry name" value="Aminotran_4"/>
    <property type="match status" value="1"/>
</dbReference>
<dbReference type="PROSITE" id="PS00770">
    <property type="entry name" value="AA_TRANSFER_CLASS_4"/>
    <property type="match status" value="1"/>
</dbReference>
<dbReference type="CDD" id="cd01559">
    <property type="entry name" value="ADCL_like"/>
    <property type="match status" value="1"/>
</dbReference>
<evidence type="ECO:0000313" key="10">
    <source>
        <dbReference type="EMBL" id="PJE79928.1"/>
    </source>
</evidence>
<dbReference type="InterPro" id="IPR018300">
    <property type="entry name" value="Aminotrans_IV_CS"/>
</dbReference>
<evidence type="ECO:0000256" key="2">
    <source>
        <dbReference type="ARBA" id="ARBA00009320"/>
    </source>
</evidence>
<dbReference type="SUPFAM" id="SSF56752">
    <property type="entry name" value="D-aminoacid aminotransferase-like PLP-dependent enzymes"/>
    <property type="match status" value="1"/>
</dbReference>
<organism evidence="10">
    <name type="scientific">invertebrate metagenome</name>
    <dbReference type="NCBI Taxonomy" id="1711999"/>
    <lineage>
        <taxon>unclassified sequences</taxon>
        <taxon>metagenomes</taxon>
        <taxon>organismal metagenomes</taxon>
    </lineage>
</organism>
<reference evidence="10" key="1">
    <citation type="journal article" date="2017" name="Appl. Environ. Microbiol.">
        <title>Molecular characterization of an Endozoicomonas-like organism causing infection in king scallop Pecten maximus L.</title>
        <authorList>
            <person name="Cano I."/>
            <person name="van Aerle R."/>
            <person name="Ross S."/>
            <person name="Verner-Jeffreys D.W."/>
            <person name="Paley R.K."/>
            <person name="Rimmer G."/>
            <person name="Ryder D."/>
            <person name="Hooper P."/>
            <person name="Stone D."/>
            <person name="Feist S.W."/>
        </authorList>
    </citation>
    <scope>NUCLEOTIDE SEQUENCE</scope>
</reference>
<evidence type="ECO:0000256" key="7">
    <source>
        <dbReference type="ARBA" id="ARBA00035633"/>
    </source>
</evidence>
<proteinExistence type="inferred from homology"/>
<dbReference type="InterPro" id="IPR036038">
    <property type="entry name" value="Aminotransferase-like"/>
</dbReference>
<evidence type="ECO:0000256" key="3">
    <source>
        <dbReference type="ARBA" id="ARBA00011738"/>
    </source>
</evidence>
<comment type="cofactor">
    <cofactor evidence="1">
        <name>pyridoxal 5'-phosphate</name>
        <dbReference type="ChEBI" id="CHEBI:597326"/>
    </cofactor>
</comment>
<dbReference type="InterPro" id="IPR001544">
    <property type="entry name" value="Aminotrans_IV"/>
</dbReference>
<sequence>MNTLIHYSDSAEGSVPSGFIPDDDRGLAYGDGVFETIRISKGCLSLADLHWQRLIQSIVVLEMTLTIKDVLSAVNVFLEERKPQSGILKIIVTRGSGGRGYNPAGCDSPRIILSLHDIPDYPEQVQQGIAVHLCRIRLGYSAFAGLKHLCRLDQVMARSEWADTKCFEGLLRDDKGYFIEGTMSNLFLVNKKGILLTPPVTRCGVAGVARQFILDHASEWKLSVRIQDIDAECLVKAREVFVVNSVNGVWPVTSCMDNKVQDNHGQSMQWKYGKITQFVQTRIMDALDG</sequence>
<dbReference type="GO" id="GO:0008153">
    <property type="term" value="P:4-aminobenzoate biosynthetic process"/>
    <property type="evidence" value="ECO:0007669"/>
    <property type="project" value="TreeGrafter"/>
</dbReference>
<dbReference type="PANTHER" id="PTHR42743">
    <property type="entry name" value="AMINO-ACID AMINOTRANSFERASE"/>
    <property type="match status" value="1"/>
</dbReference>
<evidence type="ECO:0000256" key="9">
    <source>
        <dbReference type="ARBA" id="ARBA00049529"/>
    </source>
</evidence>
<dbReference type="Gene3D" id="3.20.10.10">
    <property type="entry name" value="D-amino Acid Aminotransferase, subunit A, domain 2"/>
    <property type="match status" value="1"/>
</dbReference>
<comment type="similarity">
    <text evidence="2">Belongs to the class-IV pyridoxal-phosphate-dependent aminotransferase family.</text>
</comment>
<dbReference type="InterPro" id="IPR043132">
    <property type="entry name" value="BCAT-like_C"/>
</dbReference>
<keyword evidence="4" id="KW-0663">Pyridoxal phosphate</keyword>
<name>A0A2H9T9X3_9ZZZZ</name>
<dbReference type="InterPro" id="IPR050571">
    <property type="entry name" value="Class-IV_PLP-Dep_Aminotrnsfr"/>
</dbReference>
<accession>A0A2H9T9X3</accession>
<keyword evidence="6 10" id="KW-0456">Lyase</keyword>
<dbReference type="GO" id="GO:0046656">
    <property type="term" value="P:folic acid biosynthetic process"/>
    <property type="evidence" value="ECO:0007669"/>
    <property type="project" value="UniProtKB-KW"/>
</dbReference>
<dbReference type="FunFam" id="3.20.10.10:FF:000002">
    <property type="entry name" value="D-alanine aminotransferase"/>
    <property type="match status" value="1"/>
</dbReference>
<dbReference type="PANTHER" id="PTHR42743:SF2">
    <property type="entry name" value="AMINODEOXYCHORISMATE LYASE"/>
    <property type="match status" value="1"/>
</dbReference>
<evidence type="ECO:0000256" key="4">
    <source>
        <dbReference type="ARBA" id="ARBA00022898"/>
    </source>
</evidence>
<dbReference type="Gene3D" id="3.30.470.10">
    <property type="match status" value="1"/>
</dbReference>
<comment type="catalytic activity">
    <reaction evidence="9">
        <text>4-amino-4-deoxychorismate = 4-aminobenzoate + pyruvate + H(+)</text>
        <dbReference type="Rhea" id="RHEA:16201"/>
        <dbReference type="ChEBI" id="CHEBI:15361"/>
        <dbReference type="ChEBI" id="CHEBI:15378"/>
        <dbReference type="ChEBI" id="CHEBI:17836"/>
        <dbReference type="ChEBI" id="CHEBI:58406"/>
        <dbReference type="EC" id="4.1.3.38"/>
    </reaction>
</comment>
<evidence type="ECO:0000256" key="5">
    <source>
        <dbReference type="ARBA" id="ARBA00022909"/>
    </source>
</evidence>
<comment type="caution">
    <text evidence="10">The sequence shown here is derived from an EMBL/GenBank/DDBJ whole genome shotgun (WGS) entry which is preliminary data.</text>
</comment>
<dbReference type="InterPro" id="IPR017824">
    <property type="entry name" value="Aminodeoxychorismate_lyase_IV"/>
</dbReference>
<comment type="subunit">
    <text evidence="3">Homodimer.</text>
</comment>
<protein>
    <recommendedName>
        <fullName evidence="8">aminodeoxychorismate lyase</fullName>
        <ecNumber evidence="8">4.1.3.38</ecNumber>
    </recommendedName>
</protein>
<evidence type="ECO:0000256" key="1">
    <source>
        <dbReference type="ARBA" id="ARBA00001933"/>
    </source>
</evidence>
<evidence type="ECO:0000256" key="6">
    <source>
        <dbReference type="ARBA" id="ARBA00023239"/>
    </source>
</evidence>
<comment type="pathway">
    <text evidence="7">Cofactor biosynthesis; tetrahydrofolate biosynthesis; 4-aminobenzoate from chorismate: step 2/2.</text>
</comment>
<dbReference type="GO" id="GO:0005829">
    <property type="term" value="C:cytosol"/>
    <property type="evidence" value="ECO:0007669"/>
    <property type="project" value="TreeGrafter"/>
</dbReference>
<dbReference type="EC" id="4.1.3.38" evidence="8"/>
<dbReference type="EMBL" id="NSIT01000041">
    <property type="protein sequence ID" value="PJE79928.1"/>
    <property type="molecule type" value="Genomic_DNA"/>
</dbReference>
<dbReference type="AlphaFoldDB" id="A0A2H9T9X3"/>
<dbReference type="GO" id="GO:0030170">
    <property type="term" value="F:pyridoxal phosphate binding"/>
    <property type="evidence" value="ECO:0007669"/>
    <property type="project" value="InterPro"/>
</dbReference>
<dbReference type="NCBIfam" id="TIGR03461">
    <property type="entry name" value="pabC_Proteo"/>
    <property type="match status" value="1"/>
</dbReference>
<keyword evidence="5" id="KW-0289">Folate biosynthesis</keyword>
<dbReference type="GO" id="GO:0008696">
    <property type="term" value="F:4-amino-4-deoxychorismate lyase activity"/>
    <property type="evidence" value="ECO:0007669"/>
    <property type="project" value="UniProtKB-EC"/>
</dbReference>
<evidence type="ECO:0000256" key="8">
    <source>
        <dbReference type="ARBA" id="ARBA00035676"/>
    </source>
</evidence>
<gene>
    <name evidence="10" type="primary">pabC</name>
    <name evidence="10" type="ORF">CI610_01097</name>
</gene>
<dbReference type="InterPro" id="IPR043131">
    <property type="entry name" value="BCAT-like_N"/>
</dbReference>